<evidence type="ECO:0000313" key="3">
    <source>
        <dbReference type="Proteomes" id="UP000306798"/>
    </source>
</evidence>
<feature type="region of interest" description="Disordered" evidence="1">
    <location>
        <begin position="80"/>
        <end position="125"/>
    </location>
</feature>
<dbReference type="AlphaFoldDB" id="A0A4S4F473"/>
<dbReference type="EMBL" id="SSTF01000028">
    <property type="protein sequence ID" value="THG24398.1"/>
    <property type="molecule type" value="Genomic_DNA"/>
</dbReference>
<protein>
    <submittedName>
        <fullName evidence="2">DUF4913 domain-containing protein</fullName>
    </submittedName>
</protein>
<dbReference type="InterPro" id="IPR032584">
    <property type="entry name" value="DUF4913"/>
</dbReference>
<feature type="compositionally biased region" description="Basic and acidic residues" evidence="1">
    <location>
        <begin position="261"/>
        <end position="278"/>
    </location>
</feature>
<dbReference type="Proteomes" id="UP000306798">
    <property type="component" value="Unassembled WGS sequence"/>
</dbReference>
<evidence type="ECO:0000256" key="1">
    <source>
        <dbReference type="SAM" id="MobiDB-lite"/>
    </source>
</evidence>
<feature type="compositionally biased region" description="Basic and acidic residues" evidence="1">
    <location>
        <begin position="89"/>
        <end position="98"/>
    </location>
</feature>
<feature type="region of interest" description="Disordered" evidence="1">
    <location>
        <begin position="251"/>
        <end position="278"/>
    </location>
</feature>
<name>A0A4S4F473_9BIFI</name>
<sequence>MEPVPSVRPRHAPTRDEMAAAARTLVDAKTAALGTVLFAAMVDDLIPDGRDATDIHAHSRGVPPVDDDHAELIGAGLAPSETAAGASEGEAHEERDEGVYDPGGDVDAARDPNAPEGDDWRTRGQFGARAPDTYYRNLPAFVEGFMAHVFSYHQSTNSQYRWVADWWRWPQLVFPLDAMWRAYEAARRQPNGMMVFYMQAGGLLDRVFNPDRGIVASLDATRVYTDRGEPLPCTPPPADWRARITAQLAIGDDTPASMADNRPDGRAHTPRTQERSRS</sequence>
<evidence type="ECO:0000313" key="2">
    <source>
        <dbReference type="EMBL" id="THG24398.1"/>
    </source>
</evidence>
<accession>A0A4S4F473</accession>
<gene>
    <name evidence="2" type="ORF">E5991_08320</name>
</gene>
<organism evidence="2 3">
    <name type="scientific">Bifidobacterium pseudolongum</name>
    <dbReference type="NCBI Taxonomy" id="1694"/>
    <lineage>
        <taxon>Bacteria</taxon>
        <taxon>Bacillati</taxon>
        <taxon>Actinomycetota</taxon>
        <taxon>Actinomycetes</taxon>
        <taxon>Bifidobacteriales</taxon>
        <taxon>Bifidobacteriaceae</taxon>
        <taxon>Bifidobacterium</taxon>
    </lineage>
</organism>
<proteinExistence type="predicted"/>
<dbReference type="Pfam" id="PF16259">
    <property type="entry name" value="DUF4913"/>
    <property type="match status" value="1"/>
</dbReference>
<reference evidence="2 3" key="1">
    <citation type="submission" date="2019-04" db="EMBL/GenBank/DDBJ databases">
        <title>Microbes associate with the intestines of laboratory mice.</title>
        <authorList>
            <person name="Navarre W."/>
            <person name="Wong E."/>
            <person name="Huang K.C."/>
            <person name="Tropini C."/>
            <person name="Ng K."/>
            <person name="Yu B."/>
        </authorList>
    </citation>
    <scope>NUCLEOTIDE SEQUENCE [LARGE SCALE GENOMIC DNA]</scope>
    <source>
        <strain evidence="2 3">NM87_A27A</strain>
    </source>
</reference>
<comment type="caution">
    <text evidence="2">The sequence shown here is derived from an EMBL/GenBank/DDBJ whole genome shotgun (WGS) entry which is preliminary data.</text>
</comment>